<dbReference type="Pfam" id="PF08241">
    <property type="entry name" value="Methyltransf_11"/>
    <property type="match status" value="1"/>
</dbReference>
<protein>
    <submittedName>
        <fullName evidence="2">Putative ribosomal RNA large subunit methyltransferase J</fullName>
    </submittedName>
</protein>
<dbReference type="EMBL" id="AFUV01000008">
    <property type="protein sequence ID" value="EGV06253.1"/>
    <property type="molecule type" value="Genomic_DNA"/>
</dbReference>
<dbReference type="InterPro" id="IPR013216">
    <property type="entry name" value="Methyltransf_11"/>
</dbReference>
<dbReference type="AlphaFoldDB" id="F9Q813"/>
<keyword evidence="2" id="KW-0489">Methyltransferase</keyword>
<proteinExistence type="predicted"/>
<dbReference type="SUPFAM" id="SSF53335">
    <property type="entry name" value="S-adenosyl-L-methionine-dependent methyltransferases"/>
    <property type="match status" value="1"/>
</dbReference>
<gene>
    <name evidence="2" type="ORF">HMPREF9952_0020</name>
</gene>
<dbReference type="CDD" id="cd02440">
    <property type="entry name" value="AdoMet_MTases"/>
    <property type="match status" value="1"/>
</dbReference>
<organism evidence="2 3">
    <name type="scientific">Haemophilus pittmaniae HK 85</name>
    <dbReference type="NCBI Taxonomy" id="1035188"/>
    <lineage>
        <taxon>Bacteria</taxon>
        <taxon>Pseudomonadati</taxon>
        <taxon>Pseudomonadota</taxon>
        <taxon>Gammaproteobacteria</taxon>
        <taxon>Pasteurellales</taxon>
        <taxon>Pasteurellaceae</taxon>
        <taxon>Haemophilus</taxon>
    </lineage>
</organism>
<evidence type="ECO:0000259" key="1">
    <source>
        <dbReference type="Pfam" id="PF08241"/>
    </source>
</evidence>
<dbReference type="STRING" id="1035188.HMPREF9952_0020"/>
<dbReference type="RefSeq" id="WP_007242198.1">
    <property type="nucleotide sequence ID" value="NZ_AFUV01000008.1"/>
</dbReference>
<dbReference type="PANTHER" id="PTHR43861:SF1">
    <property type="entry name" value="TRANS-ACONITATE 2-METHYLTRANSFERASE"/>
    <property type="match status" value="1"/>
</dbReference>
<comment type="caution">
    <text evidence="2">The sequence shown here is derived from an EMBL/GenBank/DDBJ whole genome shotgun (WGS) entry which is preliminary data.</text>
</comment>
<dbReference type="Proteomes" id="UP000006235">
    <property type="component" value="Unassembled WGS sequence"/>
</dbReference>
<accession>F9Q813</accession>
<dbReference type="GO" id="GO:0032259">
    <property type="term" value="P:methylation"/>
    <property type="evidence" value="ECO:0007669"/>
    <property type="project" value="UniProtKB-KW"/>
</dbReference>
<dbReference type="PANTHER" id="PTHR43861">
    <property type="entry name" value="TRANS-ACONITATE 2-METHYLTRANSFERASE-RELATED"/>
    <property type="match status" value="1"/>
</dbReference>
<evidence type="ECO:0000313" key="3">
    <source>
        <dbReference type="Proteomes" id="UP000006235"/>
    </source>
</evidence>
<feature type="domain" description="Methyltransferase type 11" evidence="1">
    <location>
        <begin position="49"/>
        <end position="150"/>
    </location>
</feature>
<name>F9Q813_9PAST</name>
<dbReference type="GO" id="GO:0008757">
    <property type="term" value="F:S-adenosylmethionine-dependent methyltransferase activity"/>
    <property type="evidence" value="ECO:0007669"/>
    <property type="project" value="InterPro"/>
</dbReference>
<sequence>MHNKTSVYDTSNFFELYQKLRANPISLNEIVEKPTMLSLLPDLLGKTLLDLGCGTGGHLQLYLERGATKKVVGTDLSAKMLQQATQELQKRAEFAGRFSLYQLPMESLAELPEGNFDVITSSFAVHYIENFPALLTMISDKLAPNGILVFSQEHPITTCHKEGERWQKDQHKQQLAYRLNHYRDEGERERNWFKQPFKTYHRTTATIINNLIAAGFQILQMAEPMLAEQPQWHEEFKDLRHRPPLLFIKARKAEIVTK</sequence>
<dbReference type="Gene3D" id="3.40.50.150">
    <property type="entry name" value="Vaccinia Virus protein VP39"/>
    <property type="match status" value="1"/>
</dbReference>
<dbReference type="InterPro" id="IPR029063">
    <property type="entry name" value="SAM-dependent_MTases_sf"/>
</dbReference>
<evidence type="ECO:0000313" key="2">
    <source>
        <dbReference type="EMBL" id="EGV06253.1"/>
    </source>
</evidence>
<keyword evidence="2" id="KW-0808">Transferase</keyword>
<reference evidence="2 3" key="1">
    <citation type="submission" date="2011-07" db="EMBL/GenBank/DDBJ databases">
        <authorList>
            <person name="Harkins D.M."/>
            <person name="Madupu R."/>
            <person name="Durkin A.S."/>
            <person name="Torralba M."/>
            <person name="Methe B."/>
            <person name="Sutton G.G."/>
            <person name="Nelson K.E."/>
        </authorList>
    </citation>
    <scope>NUCLEOTIDE SEQUENCE [LARGE SCALE GENOMIC DNA]</scope>
    <source>
        <strain evidence="2 3">HK 85</strain>
    </source>
</reference>